<dbReference type="OrthoDB" id="3269685at2759"/>
<accession>A0A369JNV9</accession>
<sequence length="77" mass="8410">MLLLGPEQLSTRDFKLLLQHAGFKKRMCGLGVDEIHLLNSWDHIPLIAVTTTLQAGASGQGILSLLGLHPGKFHLLQ</sequence>
<name>A0A369JNV9_HYPMA</name>
<dbReference type="AlphaFoldDB" id="A0A369JNV9"/>
<dbReference type="InParanoid" id="A0A369JNV9"/>
<gene>
    <name evidence="1" type="ORF">Hypma_009481</name>
</gene>
<protein>
    <submittedName>
        <fullName evidence="1">Uncharacterized protein</fullName>
    </submittedName>
</protein>
<dbReference type="STRING" id="39966.A0A369JNV9"/>
<dbReference type="EMBL" id="LUEZ02000046">
    <property type="protein sequence ID" value="RDB23911.1"/>
    <property type="molecule type" value="Genomic_DNA"/>
</dbReference>
<evidence type="ECO:0000313" key="1">
    <source>
        <dbReference type="EMBL" id="RDB23911.1"/>
    </source>
</evidence>
<dbReference type="Proteomes" id="UP000076154">
    <property type="component" value="Unassembled WGS sequence"/>
</dbReference>
<reference evidence="1" key="1">
    <citation type="submission" date="2018-04" db="EMBL/GenBank/DDBJ databases">
        <title>Whole genome sequencing of Hypsizygus marmoreus.</title>
        <authorList>
            <person name="Choi I.-G."/>
            <person name="Min B."/>
            <person name="Kim J.-G."/>
            <person name="Kim S."/>
            <person name="Oh Y.-L."/>
            <person name="Kong W.-S."/>
            <person name="Park H."/>
            <person name="Jeong J."/>
            <person name="Song E.-S."/>
        </authorList>
    </citation>
    <scope>NUCLEOTIDE SEQUENCE [LARGE SCALE GENOMIC DNA]</scope>
    <source>
        <strain evidence="1">51987-8</strain>
    </source>
</reference>
<organism evidence="1 2">
    <name type="scientific">Hypsizygus marmoreus</name>
    <name type="common">White beech mushroom</name>
    <name type="synonym">Agaricus marmoreus</name>
    <dbReference type="NCBI Taxonomy" id="39966"/>
    <lineage>
        <taxon>Eukaryota</taxon>
        <taxon>Fungi</taxon>
        <taxon>Dikarya</taxon>
        <taxon>Basidiomycota</taxon>
        <taxon>Agaricomycotina</taxon>
        <taxon>Agaricomycetes</taxon>
        <taxon>Agaricomycetidae</taxon>
        <taxon>Agaricales</taxon>
        <taxon>Tricholomatineae</taxon>
        <taxon>Lyophyllaceae</taxon>
        <taxon>Hypsizygus</taxon>
    </lineage>
</organism>
<comment type="caution">
    <text evidence="1">The sequence shown here is derived from an EMBL/GenBank/DDBJ whole genome shotgun (WGS) entry which is preliminary data.</text>
</comment>
<proteinExistence type="predicted"/>
<evidence type="ECO:0000313" key="2">
    <source>
        <dbReference type="Proteomes" id="UP000076154"/>
    </source>
</evidence>
<keyword evidence="2" id="KW-1185">Reference proteome</keyword>